<feature type="region of interest" description="Disordered" evidence="1">
    <location>
        <begin position="354"/>
        <end position="386"/>
    </location>
</feature>
<evidence type="ECO:0000313" key="3">
    <source>
        <dbReference type="Proteomes" id="UP001221142"/>
    </source>
</evidence>
<organism evidence="2 3">
    <name type="scientific">Roridomyces roridus</name>
    <dbReference type="NCBI Taxonomy" id="1738132"/>
    <lineage>
        <taxon>Eukaryota</taxon>
        <taxon>Fungi</taxon>
        <taxon>Dikarya</taxon>
        <taxon>Basidiomycota</taxon>
        <taxon>Agaricomycotina</taxon>
        <taxon>Agaricomycetes</taxon>
        <taxon>Agaricomycetidae</taxon>
        <taxon>Agaricales</taxon>
        <taxon>Marasmiineae</taxon>
        <taxon>Mycenaceae</taxon>
        <taxon>Roridomyces</taxon>
    </lineage>
</organism>
<gene>
    <name evidence="2" type="ORF">FB45DRAFT_905975</name>
</gene>
<dbReference type="AlphaFoldDB" id="A0AAD7C5Z4"/>
<evidence type="ECO:0000256" key="1">
    <source>
        <dbReference type="SAM" id="MobiDB-lite"/>
    </source>
</evidence>
<protein>
    <submittedName>
        <fullName evidence="2">Uncharacterized protein</fullName>
    </submittedName>
</protein>
<sequence length="386" mass="42602">MPKSRDSTTSPAAQPLDTYNAEWAIFAEEFKPIQALPSTMHVNFEIEDDVGGRHPADASYDIIIDHLQKARLHMAHSKDFVVALFFTLWECLKKFRDFRIALQQRHGVELSHELVQSFVASPTGPTCVNKNLVKAGQRAVWGAVNNKGAARSGDDEIYMSRNLIDAIRRLASASASAQLGLGAQVVQQKLNELLLIFYVTVFQETSNSATKHFFGPELFGSYDSDGAGESGHRLEYALLEASLQAWTPKDTINDQDCLLNISHLVFKKGPQAKVLDTTQIQFMVDSFRRTRIWPVQFDRLQALPASVNLNSHDRLWETPEPAAPMDGGDGGVEAALRESGHEPIETDCLRDVNSAAESSVAPEPNAAVESNVGLGPNTVPPGYRRY</sequence>
<name>A0AAD7C5Z4_9AGAR</name>
<dbReference type="EMBL" id="JARKIF010000005">
    <property type="protein sequence ID" value="KAJ7639548.1"/>
    <property type="molecule type" value="Genomic_DNA"/>
</dbReference>
<accession>A0AAD7C5Z4</accession>
<keyword evidence="3" id="KW-1185">Reference proteome</keyword>
<comment type="caution">
    <text evidence="2">The sequence shown here is derived from an EMBL/GenBank/DDBJ whole genome shotgun (WGS) entry which is preliminary data.</text>
</comment>
<dbReference type="Proteomes" id="UP001221142">
    <property type="component" value="Unassembled WGS sequence"/>
</dbReference>
<reference evidence="2" key="1">
    <citation type="submission" date="2023-03" db="EMBL/GenBank/DDBJ databases">
        <title>Massive genome expansion in bonnet fungi (Mycena s.s.) driven by repeated elements and novel gene families across ecological guilds.</title>
        <authorList>
            <consortium name="Lawrence Berkeley National Laboratory"/>
            <person name="Harder C.B."/>
            <person name="Miyauchi S."/>
            <person name="Viragh M."/>
            <person name="Kuo A."/>
            <person name="Thoen E."/>
            <person name="Andreopoulos B."/>
            <person name="Lu D."/>
            <person name="Skrede I."/>
            <person name="Drula E."/>
            <person name="Henrissat B."/>
            <person name="Morin E."/>
            <person name="Kohler A."/>
            <person name="Barry K."/>
            <person name="LaButti K."/>
            <person name="Morin E."/>
            <person name="Salamov A."/>
            <person name="Lipzen A."/>
            <person name="Mereny Z."/>
            <person name="Hegedus B."/>
            <person name="Baldrian P."/>
            <person name="Stursova M."/>
            <person name="Weitz H."/>
            <person name="Taylor A."/>
            <person name="Grigoriev I.V."/>
            <person name="Nagy L.G."/>
            <person name="Martin F."/>
            <person name="Kauserud H."/>
        </authorList>
    </citation>
    <scope>NUCLEOTIDE SEQUENCE</scope>
    <source>
        <strain evidence="2">9284</strain>
    </source>
</reference>
<proteinExistence type="predicted"/>
<evidence type="ECO:0000313" key="2">
    <source>
        <dbReference type="EMBL" id="KAJ7639548.1"/>
    </source>
</evidence>